<dbReference type="EMBL" id="WAEL01000012">
    <property type="protein sequence ID" value="NID13473.1"/>
    <property type="molecule type" value="Genomic_DNA"/>
</dbReference>
<sequence>MKKILVTTDLSSSSKAAMRFAIQLASQCDIALTFLHVSHIPRPTTWTEAAYTAHEKSEIGAKREALDHFVEAVYKSRNTDPFDYSCVIKNSPFTDSTILDYATDHDFDYICISTHGAGLLDKLFGTTTSNLINQSKIPVIIVPGHYRSTKLTNVLYASDLTRLDELIRVVDFARPVSAAVRLLHFSEPLEPIIDPDIIRVAVQKQTDYPVAVQLTPRHVVKTLTEDIEGAMNAHKPSVLIMFTTQQEGFFSQLFMSGNSIDYSFLTTVPLLVFSKA</sequence>
<protein>
    <submittedName>
        <fullName evidence="3">Universal stress protein</fullName>
    </submittedName>
</protein>
<dbReference type="InterPro" id="IPR006016">
    <property type="entry name" value="UspA"/>
</dbReference>
<accession>A0ABX0QSF0</accession>
<dbReference type="Proteomes" id="UP000606008">
    <property type="component" value="Unassembled WGS sequence"/>
</dbReference>
<dbReference type="RefSeq" id="WP_166693996.1">
    <property type="nucleotide sequence ID" value="NZ_WAEL01000012.1"/>
</dbReference>
<feature type="domain" description="UspA" evidence="2">
    <location>
        <begin position="1"/>
        <end position="143"/>
    </location>
</feature>
<evidence type="ECO:0000256" key="1">
    <source>
        <dbReference type="ARBA" id="ARBA00008791"/>
    </source>
</evidence>
<proteinExistence type="inferred from homology"/>
<gene>
    <name evidence="3" type="ORF">F7231_25120</name>
</gene>
<dbReference type="Pfam" id="PF00582">
    <property type="entry name" value="Usp"/>
    <property type="match status" value="1"/>
</dbReference>
<evidence type="ECO:0000259" key="2">
    <source>
        <dbReference type="Pfam" id="PF00582"/>
    </source>
</evidence>
<name>A0ABX0QSF0_9BACT</name>
<dbReference type="PANTHER" id="PTHR46268">
    <property type="entry name" value="STRESS RESPONSE PROTEIN NHAX"/>
    <property type="match status" value="1"/>
</dbReference>
<comment type="similarity">
    <text evidence="1">Belongs to the universal stress protein A family.</text>
</comment>
<dbReference type="Gene3D" id="3.40.50.12370">
    <property type="match status" value="1"/>
</dbReference>
<dbReference type="InterPro" id="IPR006015">
    <property type="entry name" value="Universal_stress_UspA"/>
</dbReference>
<dbReference type="CDD" id="cd00293">
    <property type="entry name" value="USP-like"/>
    <property type="match status" value="1"/>
</dbReference>
<dbReference type="PRINTS" id="PR01438">
    <property type="entry name" value="UNVRSLSTRESS"/>
</dbReference>
<comment type="caution">
    <text evidence="3">The sequence shown here is derived from an EMBL/GenBank/DDBJ whole genome shotgun (WGS) entry which is preliminary data.</text>
</comment>
<evidence type="ECO:0000313" key="3">
    <source>
        <dbReference type="EMBL" id="NID13473.1"/>
    </source>
</evidence>
<reference evidence="3" key="1">
    <citation type="submission" date="2024-05" db="EMBL/GenBank/DDBJ databases">
        <authorList>
            <person name="Jung D.-H."/>
        </authorList>
    </citation>
    <scope>NUCLEOTIDE SEQUENCE</scope>
    <source>
        <strain evidence="3">JA-25</strain>
    </source>
</reference>
<dbReference type="SUPFAM" id="SSF52402">
    <property type="entry name" value="Adenine nucleotide alpha hydrolases-like"/>
    <property type="match status" value="1"/>
</dbReference>
<evidence type="ECO:0000313" key="4">
    <source>
        <dbReference type="Proteomes" id="UP000606008"/>
    </source>
</evidence>
<dbReference type="PANTHER" id="PTHR46268:SF6">
    <property type="entry name" value="UNIVERSAL STRESS PROTEIN UP12"/>
    <property type="match status" value="1"/>
</dbReference>
<keyword evidence="4" id="KW-1185">Reference proteome</keyword>
<organism evidence="3 4">
    <name type="scientific">Fibrivirga algicola</name>
    <dbReference type="NCBI Taxonomy" id="2950420"/>
    <lineage>
        <taxon>Bacteria</taxon>
        <taxon>Pseudomonadati</taxon>
        <taxon>Bacteroidota</taxon>
        <taxon>Cytophagia</taxon>
        <taxon>Cytophagales</taxon>
        <taxon>Spirosomataceae</taxon>
        <taxon>Fibrivirga</taxon>
    </lineage>
</organism>